<comment type="subcellular location">
    <subcellularLocation>
        <location evidence="1">Membrane</location>
        <topology evidence="1">Single-pass membrane protein</topology>
    </subcellularLocation>
</comment>
<evidence type="ECO:0000313" key="10">
    <source>
        <dbReference type="Proteomes" id="UP001174934"/>
    </source>
</evidence>
<proteinExistence type="inferred from homology"/>
<evidence type="ECO:0000256" key="4">
    <source>
        <dbReference type="ARBA" id="ARBA00023026"/>
    </source>
</evidence>
<dbReference type="InterPro" id="IPR021765">
    <property type="entry name" value="UstYa-like"/>
</dbReference>
<protein>
    <recommendedName>
        <fullName evidence="11">Tat pathway signal sequence</fullName>
    </recommendedName>
</protein>
<comment type="caution">
    <text evidence="9">The sequence shown here is derived from an EMBL/GenBank/DDBJ whole genome shotgun (WGS) entry which is preliminary data.</text>
</comment>
<evidence type="ECO:0000256" key="7">
    <source>
        <dbReference type="ARBA" id="ARBA00035112"/>
    </source>
</evidence>
<organism evidence="9 10">
    <name type="scientific">Bombardia bombarda</name>
    <dbReference type="NCBI Taxonomy" id="252184"/>
    <lineage>
        <taxon>Eukaryota</taxon>
        <taxon>Fungi</taxon>
        <taxon>Dikarya</taxon>
        <taxon>Ascomycota</taxon>
        <taxon>Pezizomycotina</taxon>
        <taxon>Sordariomycetes</taxon>
        <taxon>Sordariomycetidae</taxon>
        <taxon>Sordariales</taxon>
        <taxon>Lasiosphaeriaceae</taxon>
        <taxon>Bombardia</taxon>
    </lineage>
</organism>
<dbReference type="PANTHER" id="PTHR33365">
    <property type="entry name" value="YALI0B05434P"/>
    <property type="match status" value="1"/>
</dbReference>
<evidence type="ECO:0000256" key="8">
    <source>
        <dbReference type="SAM" id="Phobius"/>
    </source>
</evidence>
<evidence type="ECO:0000256" key="6">
    <source>
        <dbReference type="ARBA" id="ARBA00023180"/>
    </source>
</evidence>
<name>A0AA39XLS1_9PEZI</name>
<dbReference type="GO" id="GO:0016020">
    <property type="term" value="C:membrane"/>
    <property type="evidence" value="ECO:0007669"/>
    <property type="project" value="UniProtKB-SubCell"/>
</dbReference>
<feature type="transmembrane region" description="Helical" evidence="8">
    <location>
        <begin position="62"/>
        <end position="83"/>
    </location>
</feature>
<dbReference type="Pfam" id="PF11807">
    <property type="entry name" value="UstYa"/>
    <property type="match status" value="1"/>
</dbReference>
<reference evidence="9" key="1">
    <citation type="submission" date="2023-06" db="EMBL/GenBank/DDBJ databases">
        <title>Genome-scale phylogeny and comparative genomics of the fungal order Sordariales.</title>
        <authorList>
            <consortium name="Lawrence Berkeley National Laboratory"/>
            <person name="Hensen N."/>
            <person name="Bonometti L."/>
            <person name="Westerberg I."/>
            <person name="Brannstrom I.O."/>
            <person name="Guillou S."/>
            <person name="Cros-Aarteil S."/>
            <person name="Calhoun S."/>
            <person name="Haridas S."/>
            <person name="Kuo A."/>
            <person name="Mondo S."/>
            <person name="Pangilinan J."/>
            <person name="Riley R."/>
            <person name="LaButti K."/>
            <person name="Andreopoulos B."/>
            <person name="Lipzen A."/>
            <person name="Chen C."/>
            <person name="Yanf M."/>
            <person name="Daum C."/>
            <person name="Ng V."/>
            <person name="Clum A."/>
            <person name="Steindorff A."/>
            <person name="Ohm R."/>
            <person name="Martin F."/>
            <person name="Silar P."/>
            <person name="Natvig D."/>
            <person name="Lalanne C."/>
            <person name="Gautier V."/>
            <person name="Ament-velasquez S.L."/>
            <person name="Kruys A."/>
            <person name="Hutchinson M.I."/>
            <person name="Powell A.J."/>
            <person name="Barry K."/>
            <person name="Miller A.N."/>
            <person name="Grigoriev I.V."/>
            <person name="Debuchy R."/>
            <person name="Gladieux P."/>
            <person name="Thoren M.H."/>
            <person name="Johannesson H."/>
        </authorList>
    </citation>
    <scope>NUCLEOTIDE SEQUENCE</scope>
    <source>
        <strain evidence="9">SMH3391-2</strain>
    </source>
</reference>
<dbReference type="GO" id="GO:0043386">
    <property type="term" value="P:mycotoxin biosynthetic process"/>
    <property type="evidence" value="ECO:0007669"/>
    <property type="project" value="InterPro"/>
</dbReference>
<evidence type="ECO:0000313" key="9">
    <source>
        <dbReference type="EMBL" id="KAK0636388.1"/>
    </source>
</evidence>
<dbReference type="EMBL" id="JAULSR010000001">
    <property type="protein sequence ID" value="KAK0636388.1"/>
    <property type="molecule type" value="Genomic_DNA"/>
</dbReference>
<evidence type="ECO:0000256" key="5">
    <source>
        <dbReference type="ARBA" id="ARBA00023136"/>
    </source>
</evidence>
<evidence type="ECO:0000256" key="1">
    <source>
        <dbReference type="ARBA" id="ARBA00004167"/>
    </source>
</evidence>
<evidence type="ECO:0000256" key="2">
    <source>
        <dbReference type="ARBA" id="ARBA00022692"/>
    </source>
</evidence>
<evidence type="ECO:0008006" key="11">
    <source>
        <dbReference type="Google" id="ProtNLM"/>
    </source>
</evidence>
<dbReference type="PANTHER" id="PTHR33365:SF7">
    <property type="entry name" value="TAT PATHWAY SIGNAL SEQUENCE"/>
    <property type="match status" value="1"/>
</dbReference>
<keyword evidence="3 8" id="KW-1133">Transmembrane helix</keyword>
<keyword evidence="6" id="KW-0325">Glycoprotein</keyword>
<sequence length="287" mass="32493">MPSVRYRDHILRAYRRALQLAGQGDGRHDVGLDTKYDALGKSPSDSAGEEKEITRDGTSRPLLFIILNTALVAAYLGVFAYGVRDLIYGGFTSGLIYTPARSIVSYETRVIDQSVRTPFQGGPSLEADAAWIELLRYNNLVVQKYDVDQIGKPETSVQLRDKSGYLSGLDVIHELHCLNYIREFAYSDYYALHGQKKNKDEHIFHCIDHIREILMCHGDVAMHTYEWSPTKSEPVMKPQATHVCRKWEPIAEYARTHSPSHRNGPILEHPLLGIIYPTHINKTQAQG</sequence>
<comment type="similarity">
    <text evidence="7">Belongs to the ustYa family.</text>
</comment>
<keyword evidence="10" id="KW-1185">Reference proteome</keyword>
<evidence type="ECO:0000256" key="3">
    <source>
        <dbReference type="ARBA" id="ARBA00022989"/>
    </source>
</evidence>
<keyword evidence="4" id="KW-0843">Virulence</keyword>
<keyword evidence="5 8" id="KW-0472">Membrane</keyword>
<keyword evidence="2 8" id="KW-0812">Transmembrane</keyword>
<gene>
    <name evidence="9" type="ORF">B0T17DRAFT_80527</name>
</gene>
<dbReference type="Proteomes" id="UP001174934">
    <property type="component" value="Unassembled WGS sequence"/>
</dbReference>
<dbReference type="AlphaFoldDB" id="A0AA39XLS1"/>
<accession>A0AA39XLS1</accession>